<dbReference type="PANTHER" id="PTHR47944:SF4">
    <property type="entry name" value="OS09G0441700 PROTEIN"/>
    <property type="match status" value="1"/>
</dbReference>
<evidence type="ECO:0000313" key="12">
    <source>
        <dbReference type="Proteomes" id="UP001454036"/>
    </source>
</evidence>
<gene>
    <name evidence="11" type="ORF">LIER_12564</name>
</gene>
<keyword evidence="10" id="KW-0812">Transmembrane</keyword>
<evidence type="ECO:0000256" key="4">
    <source>
        <dbReference type="ARBA" id="ARBA00022723"/>
    </source>
</evidence>
<sequence length="528" mass="60359">MSPLANLPPILCPETLTLAIVFIFFIYNITKDRKKNRKVKPFPLPPGPKPWPMIGCLLDMVTNKPAFKWIHGYMAKINSEIACFRIGNVHVVSITSPELACEIVKKLDVVFCSRPRCLSADVISSGYMFAAYAPMGDHWKKMRRIITSSELFVHKKSAFLHQKFIEEADHIIRYVYNYQCNNPNKPINVRNLARNYAANMMRNMIFNKRYFGAGGECGGAGLEEDEHVASLFELHENVYTFSISEYMPCLSFLDFSGHQRNIMEALEVVRKYHDPEIDLRVNMWKHGLKQVHEDILDSLINFKYEDGKPILSPKEIKAQILDFMLAAIDNTSNAFEWALAEMINQPETLARATEEIDSVVGRDKLVQEFDLEKLNYLKSCAREAFRLHPFAAFNVPHESLSDAVVGGYFIPKGSRILLSRVGLGRNERVWTEPLRFKPERHFKSDDAQVFLNDPELRLWSFGTGRRGCLAVPLGSDMTYMLFARLLQGFTWSPPLNEQAIDLSETEFGLRLAKPLLAVPKPRLVANVY</sequence>
<keyword evidence="7 9" id="KW-0503">Monooxygenase</keyword>
<evidence type="ECO:0000256" key="10">
    <source>
        <dbReference type="SAM" id="Phobius"/>
    </source>
</evidence>
<dbReference type="EMBL" id="BAABME010002441">
    <property type="protein sequence ID" value="GAA0154640.1"/>
    <property type="molecule type" value="Genomic_DNA"/>
</dbReference>
<dbReference type="PROSITE" id="PS00086">
    <property type="entry name" value="CYTOCHROME_P450"/>
    <property type="match status" value="1"/>
</dbReference>
<comment type="similarity">
    <text evidence="2 9">Belongs to the cytochrome P450 family.</text>
</comment>
<dbReference type="PANTHER" id="PTHR47944">
    <property type="entry name" value="CYTOCHROME P450 98A9"/>
    <property type="match status" value="1"/>
</dbReference>
<accession>A0AAV3PWC6</accession>
<dbReference type="InterPro" id="IPR017972">
    <property type="entry name" value="Cyt_P450_CS"/>
</dbReference>
<organism evidence="11 12">
    <name type="scientific">Lithospermum erythrorhizon</name>
    <name type="common">Purple gromwell</name>
    <name type="synonym">Lithospermum officinale var. erythrorhizon</name>
    <dbReference type="NCBI Taxonomy" id="34254"/>
    <lineage>
        <taxon>Eukaryota</taxon>
        <taxon>Viridiplantae</taxon>
        <taxon>Streptophyta</taxon>
        <taxon>Embryophyta</taxon>
        <taxon>Tracheophyta</taxon>
        <taxon>Spermatophyta</taxon>
        <taxon>Magnoliopsida</taxon>
        <taxon>eudicotyledons</taxon>
        <taxon>Gunneridae</taxon>
        <taxon>Pentapetalae</taxon>
        <taxon>asterids</taxon>
        <taxon>lamiids</taxon>
        <taxon>Boraginales</taxon>
        <taxon>Boraginaceae</taxon>
        <taxon>Boraginoideae</taxon>
        <taxon>Lithospermeae</taxon>
        <taxon>Lithospermum</taxon>
    </lineage>
</organism>
<keyword evidence="10" id="KW-0472">Membrane</keyword>
<evidence type="ECO:0000256" key="3">
    <source>
        <dbReference type="ARBA" id="ARBA00022617"/>
    </source>
</evidence>
<evidence type="ECO:0000256" key="9">
    <source>
        <dbReference type="RuleBase" id="RU000461"/>
    </source>
</evidence>
<dbReference type="GO" id="GO:0020037">
    <property type="term" value="F:heme binding"/>
    <property type="evidence" value="ECO:0007669"/>
    <property type="project" value="InterPro"/>
</dbReference>
<evidence type="ECO:0000256" key="1">
    <source>
        <dbReference type="ARBA" id="ARBA00001971"/>
    </source>
</evidence>
<comment type="cofactor">
    <cofactor evidence="1 8">
        <name>heme</name>
        <dbReference type="ChEBI" id="CHEBI:30413"/>
    </cofactor>
</comment>
<dbReference type="GO" id="GO:0044550">
    <property type="term" value="P:secondary metabolite biosynthetic process"/>
    <property type="evidence" value="ECO:0007669"/>
    <property type="project" value="UniProtKB-ARBA"/>
</dbReference>
<evidence type="ECO:0000313" key="11">
    <source>
        <dbReference type="EMBL" id="GAA0154640.1"/>
    </source>
</evidence>
<dbReference type="GO" id="GO:0005506">
    <property type="term" value="F:iron ion binding"/>
    <property type="evidence" value="ECO:0007669"/>
    <property type="project" value="InterPro"/>
</dbReference>
<keyword evidence="3 8" id="KW-0349">Heme</keyword>
<evidence type="ECO:0000256" key="8">
    <source>
        <dbReference type="PIRSR" id="PIRSR602401-1"/>
    </source>
</evidence>
<dbReference type="InterPro" id="IPR002401">
    <property type="entry name" value="Cyt_P450_E_grp-I"/>
</dbReference>
<protein>
    <submittedName>
        <fullName evidence="11">Oxygenase</fullName>
    </submittedName>
</protein>
<dbReference type="GO" id="GO:0004497">
    <property type="term" value="F:monooxygenase activity"/>
    <property type="evidence" value="ECO:0007669"/>
    <property type="project" value="UniProtKB-KW"/>
</dbReference>
<evidence type="ECO:0000256" key="5">
    <source>
        <dbReference type="ARBA" id="ARBA00023002"/>
    </source>
</evidence>
<dbReference type="InterPro" id="IPR036396">
    <property type="entry name" value="Cyt_P450_sf"/>
</dbReference>
<keyword evidence="12" id="KW-1185">Reference proteome</keyword>
<dbReference type="InterPro" id="IPR001128">
    <property type="entry name" value="Cyt_P450"/>
</dbReference>
<evidence type="ECO:0000256" key="7">
    <source>
        <dbReference type="ARBA" id="ARBA00023033"/>
    </source>
</evidence>
<keyword evidence="4 8" id="KW-0479">Metal-binding</keyword>
<keyword evidence="6 8" id="KW-0408">Iron</keyword>
<proteinExistence type="inferred from homology"/>
<reference evidence="11 12" key="1">
    <citation type="submission" date="2024-01" db="EMBL/GenBank/DDBJ databases">
        <title>The complete chloroplast genome sequence of Lithospermum erythrorhizon: insights into the phylogenetic relationship among Boraginaceae species and the maternal lineages of purple gromwells.</title>
        <authorList>
            <person name="Okada T."/>
            <person name="Watanabe K."/>
        </authorList>
    </citation>
    <scope>NUCLEOTIDE SEQUENCE [LARGE SCALE GENOMIC DNA]</scope>
</reference>
<feature type="binding site" description="axial binding residue" evidence="8">
    <location>
        <position position="468"/>
    </location>
    <ligand>
        <name>heme</name>
        <dbReference type="ChEBI" id="CHEBI:30413"/>
    </ligand>
    <ligandPart>
        <name>Fe</name>
        <dbReference type="ChEBI" id="CHEBI:18248"/>
    </ligandPart>
</feature>
<evidence type="ECO:0000256" key="6">
    <source>
        <dbReference type="ARBA" id="ARBA00023004"/>
    </source>
</evidence>
<keyword evidence="10" id="KW-1133">Transmembrane helix</keyword>
<comment type="caution">
    <text evidence="11">The sequence shown here is derived from an EMBL/GenBank/DDBJ whole genome shotgun (WGS) entry which is preliminary data.</text>
</comment>
<dbReference type="Pfam" id="PF00067">
    <property type="entry name" value="p450"/>
    <property type="match status" value="1"/>
</dbReference>
<keyword evidence="5 9" id="KW-0560">Oxidoreductase</keyword>
<dbReference type="PRINTS" id="PR00463">
    <property type="entry name" value="EP450I"/>
</dbReference>
<name>A0AAV3PWC6_LITER</name>
<evidence type="ECO:0000256" key="2">
    <source>
        <dbReference type="ARBA" id="ARBA00010617"/>
    </source>
</evidence>
<dbReference type="Gene3D" id="1.10.630.10">
    <property type="entry name" value="Cytochrome P450"/>
    <property type="match status" value="1"/>
</dbReference>
<dbReference type="SUPFAM" id="SSF48264">
    <property type="entry name" value="Cytochrome P450"/>
    <property type="match status" value="1"/>
</dbReference>
<dbReference type="Proteomes" id="UP001454036">
    <property type="component" value="Unassembled WGS sequence"/>
</dbReference>
<feature type="transmembrane region" description="Helical" evidence="10">
    <location>
        <begin position="6"/>
        <end position="30"/>
    </location>
</feature>
<dbReference type="AlphaFoldDB" id="A0AAV3PWC6"/>
<dbReference type="GO" id="GO:0016705">
    <property type="term" value="F:oxidoreductase activity, acting on paired donors, with incorporation or reduction of molecular oxygen"/>
    <property type="evidence" value="ECO:0007669"/>
    <property type="project" value="InterPro"/>
</dbReference>